<dbReference type="PANTHER" id="PTHR43179:SF7">
    <property type="entry name" value="RHAMNOSYLTRANSFERASE WBBL"/>
    <property type="match status" value="1"/>
</dbReference>
<dbReference type="Gene3D" id="3.90.550.10">
    <property type="entry name" value="Spore Coat Polysaccharide Biosynthesis Protein SpsA, Chain A"/>
    <property type="match status" value="1"/>
</dbReference>
<protein>
    <submittedName>
        <fullName evidence="2">GT2 family glycosyltransferase</fullName>
    </submittedName>
</protein>
<dbReference type="InterPro" id="IPR001173">
    <property type="entry name" value="Glyco_trans_2-like"/>
</dbReference>
<dbReference type="Proteomes" id="UP001519332">
    <property type="component" value="Unassembled WGS sequence"/>
</dbReference>
<sequence>MELAGASDLREAEVTPRSVTPLVSVVIVTHGGGELLTRCISALRDNTREAIEVIVLDSASPDGTGEWARRALPDVKVHTSVANHGFGAMSNMGVLDARAPYVCFLNADVTVSPNWLPPLLEVLETQPHVGAVAPLMNNPDGTVQEYGSVVRADGWSEAWTDTSALFRRPVDYASGACLLVRRRAFFEVGGFAPEYHIAYFEDTDLAFALREAGWSTVVEPRSAVVHERHGISGSERALSLMQRNHGIFAAKWARRLATHVAIKPDSPAHHLAHARDLTVLERILVIDDTVPGDPRTRRLVEGLVGRDRLVTFTARYESKEDGHWLSVLGVEVAVVTDISDWLSRRLGCFDVVIVSKPHNWDWSARAIDTYQPQAKRVYDGSPLLGSDLEATAFTWADVAMCSTRTDVDRVIETVSPPTHMHVVGYSSPIVTNPLKARSGVVAFADSVLTEIWPTLHDWDAGLRLTLFSANQTDRPEVEVIGHVPNLPWHLSRARLAIAPARTPGLSTDLVTSMAAGLPFLTNPTGAEGLHLGDLTAHLVAETPADTLKQADKLLTDDILWQDVADHLLDLAAEHFSTRALHRALDETLLTCGLAPAER</sequence>
<feature type="domain" description="Glycosyltransferase 2-like" evidence="1">
    <location>
        <begin position="24"/>
        <end position="185"/>
    </location>
</feature>
<dbReference type="SUPFAM" id="SSF53448">
    <property type="entry name" value="Nucleotide-diphospho-sugar transferases"/>
    <property type="match status" value="1"/>
</dbReference>
<comment type="caution">
    <text evidence="2">The sequence shown here is derived from an EMBL/GenBank/DDBJ whole genome shotgun (WGS) entry which is preliminary data.</text>
</comment>
<evidence type="ECO:0000313" key="2">
    <source>
        <dbReference type="EMBL" id="MBP2321757.1"/>
    </source>
</evidence>
<dbReference type="CDD" id="cd04186">
    <property type="entry name" value="GT_2_like_c"/>
    <property type="match status" value="1"/>
</dbReference>
<dbReference type="InterPro" id="IPR029044">
    <property type="entry name" value="Nucleotide-diphossugar_trans"/>
</dbReference>
<reference evidence="2 3" key="1">
    <citation type="submission" date="2021-03" db="EMBL/GenBank/DDBJ databases">
        <title>Sequencing the genomes of 1000 actinobacteria strains.</title>
        <authorList>
            <person name="Klenk H.-P."/>
        </authorList>
    </citation>
    <scope>NUCLEOTIDE SEQUENCE [LARGE SCALE GENOMIC DNA]</scope>
    <source>
        <strain evidence="2 3">DSM 46670</strain>
    </source>
</reference>
<dbReference type="Pfam" id="PF13692">
    <property type="entry name" value="Glyco_trans_1_4"/>
    <property type="match status" value="1"/>
</dbReference>
<gene>
    <name evidence="2" type="ORF">JOF56_002142</name>
</gene>
<accession>A0ABS4TBF4</accession>
<name>A0ABS4TBF4_9PSEU</name>
<dbReference type="SUPFAM" id="SSF53756">
    <property type="entry name" value="UDP-Glycosyltransferase/glycogen phosphorylase"/>
    <property type="match status" value="1"/>
</dbReference>
<dbReference type="Pfam" id="PF00535">
    <property type="entry name" value="Glycos_transf_2"/>
    <property type="match status" value="1"/>
</dbReference>
<dbReference type="RefSeq" id="WP_209636815.1">
    <property type="nucleotide sequence ID" value="NZ_JAGINW010000001.1"/>
</dbReference>
<organism evidence="2 3">
    <name type="scientific">Kibdelosporangium banguiense</name>
    <dbReference type="NCBI Taxonomy" id="1365924"/>
    <lineage>
        <taxon>Bacteria</taxon>
        <taxon>Bacillati</taxon>
        <taxon>Actinomycetota</taxon>
        <taxon>Actinomycetes</taxon>
        <taxon>Pseudonocardiales</taxon>
        <taxon>Pseudonocardiaceae</taxon>
        <taxon>Kibdelosporangium</taxon>
    </lineage>
</organism>
<dbReference type="PANTHER" id="PTHR43179">
    <property type="entry name" value="RHAMNOSYLTRANSFERASE WBBL"/>
    <property type="match status" value="1"/>
</dbReference>
<proteinExistence type="predicted"/>
<evidence type="ECO:0000259" key="1">
    <source>
        <dbReference type="Pfam" id="PF00535"/>
    </source>
</evidence>
<dbReference type="EMBL" id="JAGINW010000001">
    <property type="protein sequence ID" value="MBP2321757.1"/>
    <property type="molecule type" value="Genomic_DNA"/>
</dbReference>
<dbReference type="Gene3D" id="3.40.50.2000">
    <property type="entry name" value="Glycogen Phosphorylase B"/>
    <property type="match status" value="1"/>
</dbReference>
<keyword evidence="3" id="KW-1185">Reference proteome</keyword>
<evidence type="ECO:0000313" key="3">
    <source>
        <dbReference type="Proteomes" id="UP001519332"/>
    </source>
</evidence>